<protein>
    <submittedName>
        <fullName evidence="12">General secretion pathway protein C</fullName>
    </submittedName>
</protein>
<evidence type="ECO:0000313" key="13">
    <source>
        <dbReference type="Proteomes" id="UP001253595"/>
    </source>
</evidence>
<keyword evidence="6 10" id="KW-0812">Transmembrane</keyword>
<sequence length="344" mass="36720">MQDRSLNHRAAFEQRTAQLEVQLRRFFALLNRVSLQRWQWLVMLLLVIWLSQSLARLFWLIIPNPVIPPATLSLVAADAQSGAGAAPEAVNITQITALAPFGDTAQEVAPPVDAQPTTQGIETDAADTQLNLILRGVLGSNDEKAGRAIIASGERADVYAVGDTLPVGTNVTLAKVLDGRVIINNNGSFESLWLFKEDPNAPKLTTSFAAPQAGGDPTQGGYANPPYQQQPPLYVDKSPIADSPRFGADPSAAAASKTLADVVAMSIYREGGQVVGYKIRPGRNAEMFNSLGLQTDDIVTAVNGVPLSSPGKIMEIYKSMGSATSANLEIRRGGSTVNLDVMLK</sequence>
<feature type="domain" description="Type II secretion system protein GspC N-terminal" evidence="11">
    <location>
        <begin position="44"/>
        <end position="193"/>
    </location>
</feature>
<dbReference type="NCBIfam" id="TIGR01713">
    <property type="entry name" value="typeII_sec_gspC"/>
    <property type="match status" value="1"/>
</dbReference>
<dbReference type="SUPFAM" id="SSF50156">
    <property type="entry name" value="PDZ domain-like"/>
    <property type="match status" value="1"/>
</dbReference>
<evidence type="ECO:0000256" key="1">
    <source>
        <dbReference type="ARBA" id="ARBA00004533"/>
    </source>
</evidence>
<evidence type="ECO:0000256" key="7">
    <source>
        <dbReference type="ARBA" id="ARBA00022927"/>
    </source>
</evidence>
<comment type="subcellular location">
    <subcellularLocation>
        <location evidence="1">Cell inner membrane</location>
    </subcellularLocation>
</comment>
<name>A0ABU1V1L1_9GAMM</name>
<dbReference type="Gene3D" id="2.30.30.830">
    <property type="match status" value="1"/>
</dbReference>
<accession>A0ABU1V1L1</accession>
<organism evidence="12 13">
    <name type="scientific">Cellvibrio fibrivorans</name>
    <dbReference type="NCBI Taxonomy" id="126350"/>
    <lineage>
        <taxon>Bacteria</taxon>
        <taxon>Pseudomonadati</taxon>
        <taxon>Pseudomonadota</taxon>
        <taxon>Gammaproteobacteria</taxon>
        <taxon>Cellvibrionales</taxon>
        <taxon>Cellvibrionaceae</taxon>
        <taxon>Cellvibrio</taxon>
    </lineage>
</organism>
<keyword evidence="9 10" id="KW-0472">Membrane</keyword>
<evidence type="ECO:0000256" key="5">
    <source>
        <dbReference type="ARBA" id="ARBA00022519"/>
    </source>
</evidence>
<evidence type="ECO:0000259" key="11">
    <source>
        <dbReference type="Pfam" id="PF11356"/>
    </source>
</evidence>
<comment type="similarity">
    <text evidence="2">Belongs to the GSP C family.</text>
</comment>
<dbReference type="EMBL" id="JAVDVX010000006">
    <property type="protein sequence ID" value="MDR7091331.1"/>
    <property type="molecule type" value="Genomic_DNA"/>
</dbReference>
<keyword evidence="4" id="KW-1003">Cell membrane</keyword>
<dbReference type="InterPro" id="IPR024961">
    <property type="entry name" value="T2SS_GspC_N"/>
</dbReference>
<dbReference type="RefSeq" id="WP_310074539.1">
    <property type="nucleotide sequence ID" value="NZ_JAVDVX010000006.1"/>
</dbReference>
<comment type="caution">
    <text evidence="12">The sequence shown here is derived from an EMBL/GenBank/DDBJ whole genome shotgun (WGS) entry which is preliminary data.</text>
</comment>
<evidence type="ECO:0000256" key="2">
    <source>
        <dbReference type="ARBA" id="ARBA00007986"/>
    </source>
</evidence>
<keyword evidence="7" id="KW-0653">Protein transport</keyword>
<dbReference type="Pfam" id="PF11356">
    <property type="entry name" value="T2SSC"/>
    <property type="match status" value="1"/>
</dbReference>
<dbReference type="InterPro" id="IPR036034">
    <property type="entry name" value="PDZ_sf"/>
</dbReference>
<dbReference type="Proteomes" id="UP001253595">
    <property type="component" value="Unassembled WGS sequence"/>
</dbReference>
<feature type="transmembrane region" description="Helical" evidence="10">
    <location>
        <begin position="40"/>
        <end position="62"/>
    </location>
</feature>
<keyword evidence="3" id="KW-0813">Transport</keyword>
<evidence type="ECO:0000256" key="6">
    <source>
        <dbReference type="ARBA" id="ARBA00022692"/>
    </source>
</evidence>
<proteinExistence type="inferred from homology"/>
<reference evidence="12 13" key="1">
    <citation type="submission" date="2023-07" db="EMBL/GenBank/DDBJ databases">
        <title>Sorghum-associated microbial communities from plants grown in Nebraska, USA.</title>
        <authorList>
            <person name="Schachtman D."/>
        </authorList>
    </citation>
    <scope>NUCLEOTIDE SEQUENCE [LARGE SCALE GENOMIC DNA]</scope>
    <source>
        <strain evidence="12 13">BE190</strain>
    </source>
</reference>
<evidence type="ECO:0000256" key="9">
    <source>
        <dbReference type="ARBA" id="ARBA00023136"/>
    </source>
</evidence>
<evidence type="ECO:0000256" key="3">
    <source>
        <dbReference type="ARBA" id="ARBA00022448"/>
    </source>
</evidence>
<evidence type="ECO:0000256" key="10">
    <source>
        <dbReference type="SAM" id="Phobius"/>
    </source>
</evidence>
<keyword evidence="13" id="KW-1185">Reference proteome</keyword>
<evidence type="ECO:0000256" key="4">
    <source>
        <dbReference type="ARBA" id="ARBA00022475"/>
    </source>
</evidence>
<gene>
    <name evidence="12" type="ORF">J2X05_003366</name>
</gene>
<evidence type="ECO:0000256" key="8">
    <source>
        <dbReference type="ARBA" id="ARBA00022989"/>
    </source>
</evidence>
<keyword evidence="5" id="KW-0997">Cell inner membrane</keyword>
<evidence type="ECO:0000313" key="12">
    <source>
        <dbReference type="EMBL" id="MDR7091331.1"/>
    </source>
</evidence>
<keyword evidence="8 10" id="KW-1133">Transmembrane helix</keyword>
<dbReference type="Gene3D" id="2.30.42.10">
    <property type="match status" value="1"/>
</dbReference>
<dbReference type="InterPro" id="IPR001639">
    <property type="entry name" value="T2SS_protein-GspC"/>
</dbReference>